<sequence>MRNVTFILILSLSGCVVFPVKDQEATRIANVRCELSSDKKVLKIVDVAKATNTFYSVSGVVLSPILIPLSGLLSGSYTLVNNIYFYGEQKIKCDDAASESH</sequence>
<protein>
    <recommendedName>
        <fullName evidence="3">Lipoprotein</fullName>
    </recommendedName>
</protein>
<dbReference type="STRING" id="1348114.OM33_03630"/>
<dbReference type="RefSeq" id="WP_038638886.1">
    <property type="nucleotide sequence ID" value="NZ_CP009888.1"/>
</dbReference>
<dbReference type="KEGG" id="pseo:OM33_03630"/>
<dbReference type="EMBL" id="CP009888">
    <property type="protein sequence ID" value="AIY64342.1"/>
    <property type="molecule type" value="Genomic_DNA"/>
</dbReference>
<evidence type="ECO:0000313" key="1">
    <source>
        <dbReference type="EMBL" id="AIY64342.1"/>
    </source>
</evidence>
<dbReference type="AlphaFoldDB" id="A0A0A7EE97"/>
<accession>A0A0A7EE97</accession>
<dbReference type="PROSITE" id="PS51257">
    <property type="entry name" value="PROKAR_LIPOPROTEIN"/>
    <property type="match status" value="1"/>
</dbReference>
<keyword evidence="2" id="KW-1185">Reference proteome</keyword>
<evidence type="ECO:0000313" key="2">
    <source>
        <dbReference type="Proteomes" id="UP000030341"/>
    </source>
</evidence>
<dbReference type="eggNOG" id="ENOG50332ZN">
    <property type="taxonomic scope" value="Bacteria"/>
</dbReference>
<evidence type="ECO:0008006" key="3">
    <source>
        <dbReference type="Google" id="ProtNLM"/>
    </source>
</evidence>
<gene>
    <name evidence="1" type="ORF">OM33_03630</name>
</gene>
<dbReference type="OrthoDB" id="6388293at2"/>
<organism evidence="1 2">
    <name type="scientific">Pseudoalteromonas piratica</name>
    <dbReference type="NCBI Taxonomy" id="1348114"/>
    <lineage>
        <taxon>Bacteria</taxon>
        <taxon>Pseudomonadati</taxon>
        <taxon>Pseudomonadota</taxon>
        <taxon>Gammaproteobacteria</taxon>
        <taxon>Alteromonadales</taxon>
        <taxon>Pseudoalteromonadaceae</taxon>
        <taxon>Pseudoalteromonas</taxon>
    </lineage>
</organism>
<reference evidence="1 2" key="1">
    <citation type="submission" date="2014-11" db="EMBL/GenBank/DDBJ databases">
        <title>Complete Genome Sequence of Pseudoalteromonas sp. Strain OCN003 Isolated from Kaneohe Bay, Oahu, Hawaii.</title>
        <authorList>
            <person name="Beurmann S."/>
            <person name="Videau P."/>
            <person name="Ushijima B."/>
            <person name="Smith A.M."/>
            <person name="Aeby G.S."/>
            <person name="Callahan S.M."/>
            <person name="Belcaid M."/>
        </authorList>
    </citation>
    <scope>NUCLEOTIDE SEQUENCE [LARGE SCALE GENOMIC DNA]</scope>
    <source>
        <strain evidence="1 2">OCN003</strain>
    </source>
</reference>
<dbReference type="Proteomes" id="UP000030341">
    <property type="component" value="Chromosome 1"/>
</dbReference>
<dbReference type="HOGENOM" id="CLU_2450425_0_0_6"/>
<name>A0A0A7EE97_9GAMM</name>
<proteinExistence type="predicted"/>